<dbReference type="STRING" id="9305.ENSSHAP00000001580"/>
<keyword evidence="1" id="KW-0175">Coiled coil</keyword>
<dbReference type="Ensembl" id="ENSSHAT00000001597.2">
    <property type="protein sequence ID" value="ENSSHAP00000001580.2"/>
    <property type="gene ID" value="ENSSHAG00000001406.2"/>
</dbReference>
<feature type="compositionally biased region" description="Polar residues" evidence="2">
    <location>
        <begin position="77"/>
        <end position="87"/>
    </location>
</feature>
<reference evidence="4" key="2">
    <citation type="submission" date="2025-08" db="UniProtKB">
        <authorList>
            <consortium name="Ensembl"/>
        </authorList>
    </citation>
    <scope>IDENTIFICATION</scope>
</reference>
<organism evidence="4 5">
    <name type="scientific">Sarcophilus harrisii</name>
    <name type="common">Tasmanian devil</name>
    <name type="synonym">Sarcophilus laniarius</name>
    <dbReference type="NCBI Taxonomy" id="9305"/>
    <lineage>
        <taxon>Eukaryota</taxon>
        <taxon>Metazoa</taxon>
        <taxon>Chordata</taxon>
        <taxon>Craniata</taxon>
        <taxon>Vertebrata</taxon>
        <taxon>Euteleostomi</taxon>
        <taxon>Mammalia</taxon>
        <taxon>Metatheria</taxon>
        <taxon>Dasyuromorphia</taxon>
        <taxon>Dasyuridae</taxon>
        <taxon>Sarcophilus</taxon>
    </lineage>
</organism>
<dbReference type="InterPro" id="IPR040171">
    <property type="entry name" value="USBP1-like"/>
</dbReference>
<proteinExistence type="predicted"/>
<feature type="coiled-coil region" evidence="1">
    <location>
        <begin position="675"/>
        <end position="713"/>
    </location>
</feature>
<dbReference type="Pfam" id="PF10506">
    <property type="entry name" value="USHBP1_PDZ-bd"/>
    <property type="match status" value="1"/>
</dbReference>
<feature type="coiled-coil region" evidence="1">
    <location>
        <begin position="513"/>
        <end position="547"/>
    </location>
</feature>
<dbReference type="InterPro" id="IPR019536">
    <property type="entry name" value="USHBP1_PDZ-bd"/>
</dbReference>
<dbReference type="HOGENOM" id="CLU_024579_0_0_1"/>
<accession>G3VEH6</accession>
<feature type="compositionally biased region" description="Low complexity" evidence="2">
    <location>
        <begin position="33"/>
        <end position="42"/>
    </location>
</feature>
<dbReference type="eggNOG" id="KOG3512">
    <property type="taxonomic scope" value="Eukaryota"/>
</dbReference>
<evidence type="ECO:0000259" key="3">
    <source>
        <dbReference type="Pfam" id="PF10506"/>
    </source>
</evidence>
<feature type="compositionally biased region" description="Basic residues" evidence="2">
    <location>
        <begin position="1"/>
        <end position="14"/>
    </location>
</feature>
<keyword evidence="5" id="KW-1185">Reference proteome</keyword>
<evidence type="ECO:0000313" key="5">
    <source>
        <dbReference type="Proteomes" id="UP000007648"/>
    </source>
</evidence>
<feature type="domain" description="Harmonin-binding protein USHBP1 PDZ-binding" evidence="3">
    <location>
        <begin position="332"/>
        <end position="395"/>
    </location>
</feature>
<evidence type="ECO:0000256" key="2">
    <source>
        <dbReference type="SAM" id="MobiDB-lite"/>
    </source>
</evidence>
<feature type="compositionally biased region" description="Basic and acidic residues" evidence="2">
    <location>
        <begin position="150"/>
        <end position="159"/>
    </location>
</feature>
<dbReference type="CTD" id="83878"/>
<dbReference type="InParanoid" id="G3VEH6"/>
<dbReference type="PANTHER" id="PTHR23347">
    <property type="entry name" value="COLORECTAL MUTANT CANCER PROTEIN MCC PROTEIN -RELATED"/>
    <property type="match status" value="1"/>
</dbReference>
<evidence type="ECO:0000313" key="4">
    <source>
        <dbReference type="Ensembl" id="ENSSHAP00000001580.2"/>
    </source>
</evidence>
<feature type="compositionally biased region" description="Polar residues" evidence="2">
    <location>
        <begin position="131"/>
        <end position="140"/>
    </location>
</feature>
<dbReference type="FunCoup" id="G3VEH6">
    <property type="interactions" value="33"/>
</dbReference>
<dbReference type="PANTHER" id="PTHR23347:SF5">
    <property type="entry name" value="HARMONIN-BINDING PROTEIN USHBP1"/>
    <property type="match status" value="1"/>
</dbReference>
<dbReference type="AlphaFoldDB" id="G3VEH6"/>
<sequence length="724" mass="79203">MSSRATRPRSRRGRAPPPGELDPVVESTEEAEAAGSSAGPEVPRLPPEESRTEHPVTLAEQSNEGARPQLEEHRDGQISSEPSSHLTSGKLPHSPPSQFHQPSGEDAQEGPNLYLALQQAVESLEKAAASCRQQASSLPASTPPGPGEPGKADEEKSWPLQRLEELVRSWGPIGQEEGIPEQERVGYKQEALSLAEQNASLRGSLKSKEEELAQDQASLQALQDEKEKLQRQVWELHESLLKLDLSPQPPLSQESSMSRSSSPGPDGELWRAQVGPSIMAGYGIKRFCGTESSTGLFLHHCPGMKQLQNIASPGTPAPLTPELQDLDAQMEQLRRTIQRLKCFNQMMLGALQSCKGHSEGLSMQLGQREAETTALRLALQYSDQCVEAYGVLLDLRTVDTRPGPGPRAREGRTESAMAEAQRLLSEEDPAEAGLLARVYVSPEGSSVDAPTELEVAALLQGYIGRLRAHQALVKVPPEPAPRPGPGPSVLREEAIFQAMLGTQPNLELPRLEKTEIQQELATMREALADLTLKLQLVKKEKRALELRDAAHRAQGTLYLLLLEQLRWQLGQGRPHDALRSESSDSDSDSSCGAWAPGDGDQTTWLGGPRDSEDMLQELTNSLTRAQELQGQLGKLQASLEQMAQDERTQRAQCLELTNDFCKAHSALVLAFRGVQRKQEQQQQTLEQQIAQMAAQQEEELESLTQAAQALEDAGILLPWGETSL</sequence>
<reference evidence="4" key="3">
    <citation type="submission" date="2025-09" db="UniProtKB">
        <authorList>
            <consortium name="Ensembl"/>
        </authorList>
    </citation>
    <scope>IDENTIFICATION</scope>
</reference>
<evidence type="ECO:0000256" key="1">
    <source>
        <dbReference type="SAM" id="Coils"/>
    </source>
</evidence>
<gene>
    <name evidence="4" type="primary">USHBP1</name>
</gene>
<feature type="coiled-coil region" evidence="1">
    <location>
        <begin position="205"/>
        <end position="239"/>
    </location>
</feature>
<dbReference type="Proteomes" id="UP000007648">
    <property type="component" value="Unassembled WGS sequence"/>
</dbReference>
<feature type="region of interest" description="Disordered" evidence="2">
    <location>
        <begin position="1"/>
        <end position="159"/>
    </location>
</feature>
<feature type="region of interest" description="Disordered" evidence="2">
    <location>
        <begin position="574"/>
        <end position="611"/>
    </location>
</feature>
<name>G3VEH6_SARHA</name>
<protein>
    <submittedName>
        <fullName evidence="4">USH1 protein network component harmonin binding protein 1</fullName>
    </submittedName>
</protein>
<reference evidence="4 5" key="1">
    <citation type="journal article" date="2011" name="Proc. Natl. Acad. Sci. U.S.A.">
        <title>Genetic diversity and population structure of the endangered marsupial Sarcophilus harrisii (Tasmanian devil).</title>
        <authorList>
            <person name="Miller W."/>
            <person name="Hayes V.M."/>
            <person name="Ratan A."/>
            <person name="Petersen D.C."/>
            <person name="Wittekindt N.E."/>
            <person name="Miller J."/>
            <person name="Walenz B."/>
            <person name="Knight J."/>
            <person name="Qi J."/>
            <person name="Zhao F."/>
            <person name="Wang Q."/>
            <person name="Bedoya-Reina O.C."/>
            <person name="Katiyar N."/>
            <person name="Tomsho L.P."/>
            <person name="Kasson L.M."/>
            <person name="Hardie R.A."/>
            <person name="Woodbridge P."/>
            <person name="Tindall E.A."/>
            <person name="Bertelsen M.F."/>
            <person name="Dixon D."/>
            <person name="Pyecroft S."/>
            <person name="Helgen K.M."/>
            <person name="Lesk A.M."/>
            <person name="Pringle T.H."/>
            <person name="Patterson N."/>
            <person name="Zhang Y."/>
            <person name="Kreiss A."/>
            <person name="Woods G.M."/>
            <person name="Jones M.E."/>
            <person name="Schuster S.C."/>
        </authorList>
    </citation>
    <scope>NUCLEOTIDE SEQUENCE [LARGE SCALE GENOMIC DNA]</scope>
</reference>
<dbReference type="GeneTree" id="ENSGT00530000063974"/>
<dbReference type="OrthoDB" id="6256369at2759"/>
<dbReference type="RefSeq" id="XP_031803853.1">
    <property type="nucleotide sequence ID" value="XM_031947993.1"/>
</dbReference>
<dbReference type="GeneID" id="100925420"/>
<feature type="compositionally biased region" description="Low complexity" evidence="2">
    <location>
        <begin position="245"/>
        <end position="265"/>
    </location>
</feature>
<feature type="region of interest" description="Disordered" evidence="2">
    <location>
        <begin position="245"/>
        <end position="270"/>
    </location>
</feature>